<gene>
    <name evidence="5" type="ORF">BC353_07955</name>
</gene>
<dbReference type="InterPro" id="IPR003594">
    <property type="entry name" value="HATPase_dom"/>
</dbReference>
<protein>
    <recommendedName>
        <fullName evidence="2">histidine kinase</fullName>
        <ecNumber evidence="2">2.7.13.3</ecNumber>
    </recommendedName>
</protein>
<keyword evidence="5" id="KW-0418">Kinase</keyword>
<dbReference type="RefSeq" id="WP_118089039.1">
    <property type="nucleotide sequence ID" value="NZ_JAHANT010000001.1"/>
</dbReference>
<dbReference type="CDD" id="cd00082">
    <property type="entry name" value="HisKA"/>
    <property type="match status" value="1"/>
</dbReference>
<evidence type="ECO:0000256" key="2">
    <source>
        <dbReference type="ARBA" id="ARBA00012438"/>
    </source>
</evidence>
<dbReference type="SUPFAM" id="SSF47384">
    <property type="entry name" value="Homodimeric domain of signal transducing histidine kinase"/>
    <property type="match status" value="1"/>
</dbReference>
<dbReference type="EC" id="2.7.13.3" evidence="2"/>
<comment type="catalytic activity">
    <reaction evidence="1">
        <text>ATP + protein L-histidine = ADP + protein N-phospho-L-histidine.</text>
        <dbReference type="EC" id="2.7.13.3"/>
    </reaction>
</comment>
<dbReference type="SUPFAM" id="SSF55785">
    <property type="entry name" value="PYP-like sensor domain (PAS domain)"/>
    <property type="match status" value="1"/>
</dbReference>
<dbReference type="PANTHER" id="PTHR43065">
    <property type="entry name" value="SENSOR HISTIDINE KINASE"/>
    <property type="match status" value="1"/>
</dbReference>
<dbReference type="AlphaFoldDB" id="A0A395THL0"/>
<evidence type="ECO:0000256" key="1">
    <source>
        <dbReference type="ARBA" id="ARBA00000085"/>
    </source>
</evidence>
<keyword evidence="5" id="KW-0808">Transferase</keyword>
<dbReference type="InterPro" id="IPR004358">
    <property type="entry name" value="Sig_transdc_His_kin-like_C"/>
</dbReference>
<dbReference type="PANTHER" id="PTHR43065:SF50">
    <property type="entry name" value="HISTIDINE KINASE"/>
    <property type="match status" value="1"/>
</dbReference>
<dbReference type="Gene3D" id="3.30.450.20">
    <property type="entry name" value="PAS domain"/>
    <property type="match status" value="1"/>
</dbReference>
<dbReference type="Pfam" id="PF02518">
    <property type="entry name" value="HATPase_c"/>
    <property type="match status" value="1"/>
</dbReference>
<dbReference type="InterPro" id="IPR005467">
    <property type="entry name" value="His_kinase_dom"/>
</dbReference>
<dbReference type="GO" id="GO:0000155">
    <property type="term" value="F:phosphorelay sensor kinase activity"/>
    <property type="evidence" value="ECO:0007669"/>
    <property type="project" value="InterPro"/>
</dbReference>
<evidence type="ECO:0000259" key="4">
    <source>
        <dbReference type="PROSITE" id="PS50109"/>
    </source>
</evidence>
<dbReference type="SMART" id="SM00387">
    <property type="entry name" value="HATPase_c"/>
    <property type="match status" value="1"/>
</dbReference>
<dbReference type="Gene3D" id="1.10.287.130">
    <property type="match status" value="1"/>
</dbReference>
<dbReference type="InterPro" id="IPR035965">
    <property type="entry name" value="PAS-like_dom_sf"/>
</dbReference>
<dbReference type="InterPro" id="IPR036890">
    <property type="entry name" value="HATPase_C_sf"/>
</dbReference>
<dbReference type="EMBL" id="MCBA01000013">
    <property type="protein sequence ID" value="RGP91188.1"/>
    <property type="molecule type" value="Genomic_DNA"/>
</dbReference>
<dbReference type="Proteomes" id="UP000266701">
    <property type="component" value="Unassembled WGS sequence"/>
</dbReference>
<evidence type="ECO:0000313" key="5">
    <source>
        <dbReference type="EMBL" id="RGP91188.1"/>
    </source>
</evidence>
<dbReference type="PROSITE" id="PS50109">
    <property type="entry name" value="HIS_KIN"/>
    <property type="match status" value="1"/>
</dbReference>
<evidence type="ECO:0000313" key="6">
    <source>
        <dbReference type="Proteomes" id="UP000266701"/>
    </source>
</evidence>
<dbReference type="PRINTS" id="PR00344">
    <property type="entry name" value="BCTRLSENSOR"/>
</dbReference>
<evidence type="ECO:0000256" key="3">
    <source>
        <dbReference type="ARBA" id="ARBA00022553"/>
    </source>
</evidence>
<proteinExistence type="predicted"/>
<dbReference type="SMART" id="SM00388">
    <property type="entry name" value="HisKA"/>
    <property type="match status" value="1"/>
</dbReference>
<comment type="caution">
    <text evidence="5">The sequence shown here is derived from an EMBL/GenBank/DDBJ whole genome shotgun (WGS) entry which is preliminary data.</text>
</comment>
<dbReference type="InterPro" id="IPR003661">
    <property type="entry name" value="HisK_dim/P_dom"/>
</dbReference>
<accession>A0A395THL0</accession>
<keyword evidence="3" id="KW-0597">Phosphoprotein</keyword>
<sequence length="439" mass="49099">MTKSRLLLSDLLDQLSFALCIVRSDYIIVKVNESFSSRVICETGDFVGRNIIELFPDASEYLKRKIDTTLLIESSGFSCWEQHPHLLPFKSSRPVSGVEGKMYQNIEVIPIHSEDGKIEHICLCIYDMTIQASQNIELKKITQKLEEQFSAQKILNKKLEDAQGQLIQSEKMASIGQLSAGIAHEINNPVGFITSNLQTLSDYFNSLEKVIKNLTESISQSHDQTLNDACQKILKQGQVDFVLEDTADLINESLEGSSRVMAIVKNLKDFSHMDRSEWSYANLESCIDSTLKIIHNEIKYNITVEKEYGKNIPEVCCQPMQINQVLLNLLVNASHAIDGEGKITVSLERLDDKHVIIKVKDSGCGIPEDIRDRIFEPFFTTKPVGSGTGLGLSVSYGIIKKHHGTIDVKSTVGLGTEFIICLPVEPSDYEVDNIDDNVV</sequence>
<name>A0A395THL0_VIBCL</name>
<dbReference type="SUPFAM" id="SSF55874">
    <property type="entry name" value="ATPase domain of HSP90 chaperone/DNA topoisomerase II/histidine kinase"/>
    <property type="match status" value="1"/>
</dbReference>
<organism evidence="5 6">
    <name type="scientific">Vibrio cholerae</name>
    <dbReference type="NCBI Taxonomy" id="666"/>
    <lineage>
        <taxon>Bacteria</taxon>
        <taxon>Pseudomonadati</taxon>
        <taxon>Pseudomonadota</taxon>
        <taxon>Gammaproteobacteria</taxon>
        <taxon>Vibrionales</taxon>
        <taxon>Vibrionaceae</taxon>
        <taxon>Vibrio</taxon>
    </lineage>
</organism>
<dbReference type="Gene3D" id="3.30.565.10">
    <property type="entry name" value="Histidine kinase-like ATPase, C-terminal domain"/>
    <property type="match status" value="1"/>
</dbReference>
<feature type="domain" description="Histidine kinase" evidence="4">
    <location>
        <begin position="181"/>
        <end position="426"/>
    </location>
</feature>
<reference evidence="5 6" key="1">
    <citation type="journal article" date="2017" name="Emerg. Infect. Dis.">
        <title>Carbapenemase VCC-1-Producing Vibrio cholerae in Coastal Waters of Germany.</title>
        <authorList>
            <person name="Hammerl J.A."/>
            <person name="Jackel C."/>
            <person name="Bortolaia V."/>
            <person name="Schwartz K."/>
            <person name="Bier N."/>
            <person name="Hendriksen R.S."/>
            <person name="Guerra B."/>
            <person name="Strauch E."/>
        </authorList>
    </citation>
    <scope>NUCLEOTIDE SEQUENCE [LARGE SCALE GENOMIC DNA]</scope>
    <source>
        <strain evidence="5 6">VN-2825</strain>
    </source>
</reference>
<dbReference type="InterPro" id="IPR036097">
    <property type="entry name" value="HisK_dim/P_sf"/>
</dbReference>